<reference evidence="1 2" key="1">
    <citation type="submission" date="2020-04" db="EMBL/GenBank/DDBJ databases">
        <title>Perkinsus olseni comparative genomics.</title>
        <authorList>
            <person name="Bogema D.R."/>
        </authorList>
    </citation>
    <scope>NUCLEOTIDE SEQUENCE [LARGE SCALE GENOMIC DNA]</scope>
    <source>
        <strain evidence="1 2">ATCC PRA-207</strain>
    </source>
</reference>
<dbReference type="EMBL" id="JABANO010019622">
    <property type="protein sequence ID" value="KAF4729891.1"/>
    <property type="molecule type" value="Genomic_DNA"/>
</dbReference>
<gene>
    <name evidence="1" type="ORF">FOZ63_030820</name>
</gene>
<proteinExistence type="predicted"/>
<comment type="caution">
    <text evidence="1">The sequence shown here is derived from an EMBL/GenBank/DDBJ whole genome shotgun (WGS) entry which is preliminary data.</text>
</comment>
<dbReference type="Proteomes" id="UP000553632">
    <property type="component" value="Unassembled WGS sequence"/>
</dbReference>
<organism evidence="1 2">
    <name type="scientific">Perkinsus olseni</name>
    <name type="common">Perkinsus atlanticus</name>
    <dbReference type="NCBI Taxonomy" id="32597"/>
    <lineage>
        <taxon>Eukaryota</taxon>
        <taxon>Sar</taxon>
        <taxon>Alveolata</taxon>
        <taxon>Perkinsozoa</taxon>
        <taxon>Perkinsea</taxon>
        <taxon>Perkinsida</taxon>
        <taxon>Perkinsidae</taxon>
        <taxon>Perkinsus</taxon>
    </lineage>
</organism>
<name>A0A7J6SAX1_PEROL</name>
<protein>
    <submittedName>
        <fullName evidence="1">Uncharacterized protein</fullName>
    </submittedName>
</protein>
<feature type="non-terminal residue" evidence="1">
    <location>
        <position position="1"/>
    </location>
</feature>
<evidence type="ECO:0000313" key="2">
    <source>
        <dbReference type="Proteomes" id="UP000553632"/>
    </source>
</evidence>
<accession>A0A7J6SAX1</accession>
<keyword evidence="2" id="KW-1185">Reference proteome</keyword>
<dbReference type="AlphaFoldDB" id="A0A7J6SAX1"/>
<sequence>TQCLVRCLLRRRRRPLLRLHLRPPRPAMCRWKDHQRMRLIPLQSELLHFTCRLCSRQRRYKFLVHLKTMRRWELMGRIWRRR</sequence>
<feature type="non-terminal residue" evidence="1">
    <location>
        <position position="82"/>
    </location>
</feature>
<evidence type="ECO:0000313" key="1">
    <source>
        <dbReference type="EMBL" id="KAF4729891.1"/>
    </source>
</evidence>